<dbReference type="Pfam" id="PF04327">
    <property type="entry name" value="Peptidase_Prp"/>
    <property type="match status" value="1"/>
</dbReference>
<dbReference type="OrthoDB" id="48998at2"/>
<evidence type="ECO:0000313" key="7">
    <source>
        <dbReference type="EMBL" id="EKY22261.1"/>
    </source>
</evidence>
<evidence type="ECO:0000256" key="2">
    <source>
        <dbReference type="ARBA" id="ARBA00022670"/>
    </source>
</evidence>
<dbReference type="NCBIfam" id="NF011127">
    <property type="entry name" value="PRK14553.1-7"/>
    <property type="match status" value="1"/>
</dbReference>
<dbReference type="RefSeq" id="WP_005216139.1">
    <property type="nucleotide sequence ID" value="NZ_KB291715.1"/>
</dbReference>
<accession>L1Q2X7</accession>
<proteinExistence type="inferred from homology"/>
<keyword evidence="1" id="KW-0690">Ribosome biogenesis</keyword>
<keyword evidence="4" id="KW-0788">Thiol protease</keyword>
<organism evidence="7 8">
    <name type="scientific">Clostridium celatum DSM 1785</name>
    <dbReference type="NCBI Taxonomy" id="545697"/>
    <lineage>
        <taxon>Bacteria</taxon>
        <taxon>Bacillati</taxon>
        <taxon>Bacillota</taxon>
        <taxon>Clostridia</taxon>
        <taxon>Eubacteriales</taxon>
        <taxon>Clostridiaceae</taxon>
        <taxon>Clostridium</taxon>
    </lineage>
</organism>
<comment type="similarity">
    <text evidence="5">Belongs to the Prp family.</text>
</comment>
<keyword evidence="8" id="KW-1185">Reference proteome</keyword>
<comment type="caution">
    <text evidence="7">The sequence shown here is derived from an EMBL/GenBank/DDBJ whole genome shotgun (WGS) entry which is preliminary data.</text>
</comment>
<evidence type="ECO:0000256" key="5">
    <source>
        <dbReference type="ARBA" id="ARBA00044503"/>
    </source>
</evidence>
<sequence length="124" mass="14029">MIKVIIFKQKHVSLGFKIEGHALSREEIESATGDVYDMICNSVSVLSQSTVIGITEVLKLPVKYEVNDGFLSLNLSSLKKDDIERGQVLLLTFEKSLESLMMSLEASFGKNRRNKYIKIKFEEV</sequence>
<dbReference type="GO" id="GO:0008234">
    <property type="term" value="F:cysteine-type peptidase activity"/>
    <property type="evidence" value="ECO:0007669"/>
    <property type="project" value="UniProtKB-KW"/>
</dbReference>
<dbReference type="PANTHER" id="PTHR39178:SF1">
    <property type="entry name" value="RIBOSOMAL-PROCESSING CYSTEINE PROTEASE PRP"/>
    <property type="match status" value="1"/>
</dbReference>
<dbReference type="PANTHER" id="PTHR39178">
    <property type="entry name" value="HYPOTHETICAL RIBOSOME-ASSOCIATED PROTEIN"/>
    <property type="match status" value="1"/>
</dbReference>
<dbReference type="Proteomes" id="UP000010420">
    <property type="component" value="Unassembled WGS sequence"/>
</dbReference>
<keyword evidence="2" id="KW-0645">Protease</keyword>
<evidence type="ECO:0000256" key="6">
    <source>
        <dbReference type="ARBA" id="ARBA00044538"/>
    </source>
</evidence>
<dbReference type="CDD" id="cd16332">
    <property type="entry name" value="Prp-like"/>
    <property type="match status" value="1"/>
</dbReference>
<dbReference type="eggNOG" id="COG2868">
    <property type="taxonomic scope" value="Bacteria"/>
</dbReference>
<dbReference type="HOGENOM" id="CLU_140910_2_0_9"/>
<dbReference type="STRING" id="545697.HMPREF0216_03305"/>
<dbReference type="EMBL" id="AMEZ01000133">
    <property type="protein sequence ID" value="EKY22261.1"/>
    <property type="molecule type" value="Genomic_DNA"/>
</dbReference>
<evidence type="ECO:0000256" key="1">
    <source>
        <dbReference type="ARBA" id="ARBA00022517"/>
    </source>
</evidence>
<protein>
    <recommendedName>
        <fullName evidence="6">Ribosomal processing cysteine protease Prp</fullName>
    </recommendedName>
</protein>
<dbReference type="GO" id="GO:0006508">
    <property type="term" value="P:proteolysis"/>
    <property type="evidence" value="ECO:0007669"/>
    <property type="project" value="UniProtKB-KW"/>
</dbReference>
<evidence type="ECO:0000313" key="8">
    <source>
        <dbReference type="Proteomes" id="UP000010420"/>
    </source>
</evidence>
<name>L1Q2X7_9CLOT</name>
<dbReference type="AlphaFoldDB" id="L1Q2X7"/>
<dbReference type="Gene3D" id="3.30.70.1490">
    <property type="entry name" value="Cysteine protease Prp"/>
    <property type="match status" value="1"/>
</dbReference>
<dbReference type="GO" id="GO:0042254">
    <property type="term" value="P:ribosome biogenesis"/>
    <property type="evidence" value="ECO:0007669"/>
    <property type="project" value="UniProtKB-KW"/>
</dbReference>
<dbReference type="PATRIC" id="fig|545697.3.peg.3229"/>
<evidence type="ECO:0000256" key="3">
    <source>
        <dbReference type="ARBA" id="ARBA00022801"/>
    </source>
</evidence>
<dbReference type="InterPro" id="IPR036764">
    <property type="entry name" value="Peptidase_Prp_sf"/>
</dbReference>
<gene>
    <name evidence="7" type="ORF">HMPREF0216_03305</name>
</gene>
<keyword evidence="3" id="KW-0378">Hydrolase</keyword>
<dbReference type="InterPro" id="IPR007422">
    <property type="entry name" value="Peptidase_Prp"/>
</dbReference>
<dbReference type="SUPFAM" id="SSF118010">
    <property type="entry name" value="TM1457-like"/>
    <property type="match status" value="1"/>
</dbReference>
<reference evidence="7 8" key="1">
    <citation type="submission" date="2012-05" db="EMBL/GenBank/DDBJ databases">
        <authorList>
            <person name="Weinstock G."/>
            <person name="Sodergren E."/>
            <person name="Lobos E.A."/>
            <person name="Fulton L."/>
            <person name="Fulton R."/>
            <person name="Courtney L."/>
            <person name="Fronick C."/>
            <person name="O'Laughlin M."/>
            <person name="Godfrey J."/>
            <person name="Wilson R.M."/>
            <person name="Miner T."/>
            <person name="Farmer C."/>
            <person name="Delehaunty K."/>
            <person name="Cordes M."/>
            <person name="Minx P."/>
            <person name="Tomlinson C."/>
            <person name="Chen J."/>
            <person name="Wollam A."/>
            <person name="Pepin K.H."/>
            <person name="Bhonagiri V."/>
            <person name="Zhang X."/>
            <person name="Suruliraj S."/>
            <person name="Warren W."/>
            <person name="Mitreva M."/>
            <person name="Mardis E.R."/>
            <person name="Wilson R.K."/>
        </authorList>
    </citation>
    <scope>NUCLEOTIDE SEQUENCE [LARGE SCALE GENOMIC DNA]</scope>
    <source>
        <strain evidence="7 8">DSM 1785</strain>
    </source>
</reference>
<evidence type="ECO:0000256" key="4">
    <source>
        <dbReference type="ARBA" id="ARBA00022807"/>
    </source>
</evidence>